<feature type="region of interest" description="Disordered" evidence="2">
    <location>
        <begin position="270"/>
        <end position="304"/>
    </location>
</feature>
<feature type="region of interest" description="Disordered" evidence="2">
    <location>
        <begin position="1"/>
        <end position="57"/>
    </location>
</feature>
<dbReference type="PANTHER" id="PTHR46327:SF3">
    <property type="entry name" value="TRANSCRIPTION FACTOR"/>
    <property type="match status" value="1"/>
</dbReference>
<gene>
    <name evidence="4" type="ORF">CITCOLO1_LOCUS5206</name>
</gene>
<feature type="compositionally biased region" description="Polar residues" evidence="2">
    <location>
        <begin position="47"/>
        <end position="57"/>
    </location>
</feature>
<feature type="compositionally biased region" description="Basic and acidic residues" evidence="2">
    <location>
        <begin position="270"/>
        <end position="283"/>
    </location>
</feature>
<organism evidence="4 5">
    <name type="scientific">Citrullus colocynthis</name>
    <name type="common">colocynth</name>
    <dbReference type="NCBI Taxonomy" id="252529"/>
    <lineage>
        <taxon>Eukaryota</taxon>
        <taxon>Viridiplantae</taxon>
        <taxon>Streptophyta</taxon>
        <taxon>Embryophyta</taxon>
        <taxon>Tracheophyta</taxon>
        <taxon>Spermatophyta</taxon>
        <taxon>Magnoliopsida</taxon>
        <taxon>eudicotyledons</taxon>
        <taxon>Gunneridae</taxon>
        <taxon>Pentapetalae</taxon>
        <taxon>rosids</taxon>
        <taxon>fabids</taxon>
        <taxon>Cucurbitales</taxon>
        <taxon>Cucurbitaceae</taxon>
        <taxon>Benincaseae</taxon>
        <taxon>Citrullus</taxon>
    </lineage>
</organism>
<feature type="region of interest" description="Disordered" evidence="2">
    <location>
        <begin position="84"/>
        <end position="112"/>
    </location>
</feature>
<sequence length="450" mass="51623">MEGNLSQGGLIPGGTSYGGLDLQGPFKVHNQGQHSHASHQQHHPHTRQGSSANPSIQEGFSLSMGVVQNCDHTMSLVEYNKGERCKNSASDEEPSFTEDGIDGHNENSKGKKGSMWHRVKWTDKMVKLLITAVSYIGDDIASDLDGGGRRKCQIIQKKGKWKLISKVIAERGYQVSPQQCEDKFNDLNKRYKRLNDIIGRGTSCQVVENPALLDVIDYLTDKEKDDVRKILNSKQLFYEEMCSYHNSNRLHLPHDPALQRSLQLAFRAREDHDNDEPRRHQNDDFDENEHDETDEHDDFEENFVPHVDNRRSLGVLGGSVKRLKRGQDHEDAAHACGNSLSPLDCNNSFHAHSQAQFAQADTAHLETESMKASTSQKQWMELRLLQLEEQKLQIQVEMLELEKQKFKWDRFNKKKDRELEKMRMVNERMKHENERIALDLKQKQIGPGFH</sequence>
<name>A0ABP0XZB9_9ROSI</name>
<feature type="coiled-coil region" evidence="1">
    <location>
        <begin position="382"/>
        <end position="432"/>
    </location>
</feature>
<reference evidence="4 5" key="1">
    <citation type="submission" date="2024-03" db="EMBL/GenBank/DDBJ databases">
        <authorList>
            <person name="Gkanogiannis A."/>
            <person name="Becerra Lopez-Lavalle L."/>
        </authorList>
    </citation>
    <scope>NUCLEOTIDE SEQUENCE [LARGE SCALE GENOMIC DNA]</scope>
</reference>
<dbReference type="Proteomes" id="UP001642487">
    <property type="component" value="Chromosome 11"/>
</dbReference>
<dbReference type="Gene3D" id="1.10.10.60">
    <property type="entry name" value="Homeodomain-like"/>
    <property type="match status" value="1"/>
</dbReference>
<evidence type="ECO:0000256" key="2">
    <source>
        <dbReference type="SAM" id="MobiDB-lite"/>
    </source>
</evidence>
<proteinExistence type="predicted"/>
<feature type="compositionally biased region" description="Acidic residues" evidence="2">
    <location>
        <begin position="284"/>
        <end position="301"/>
    </location>
</feature>
<dbReference type="Pfam" id="PF13837">
    <property type="entry name" value="Myb_DNA-bind_4"/>
    <property type="match status" value="1"/>
</dbReference>
<evidence type="ECO:0000313" key="4">
    <source>
        <dbReference type="EMBL" id="CAK9313489.1"/>
    </source>
</evidence>
<evidence type="ECO:0000256" key="1">
    <source>
        <dbReference type="SAM" id="Coils"/>
    </source>
</evidence>
<feature type="compositionally biased region" description="Acidic residues" evidence="2">
    <location>
        <begin position="90"/>
        <end position="100"/>
    </location>
</feature>
<evidence type="ECO:0000259" key="3">
    <source>
        <dbReference type="Pfam" id="PF13837"/>
    </source>
</evidence>
<feature type="compositionally biased region" description="Basic residues" evidence="2">
    <location>
        <begin position="36"/>
        <end position="46"/>
    </location>
</feature>
<accession>A0ABP0XZB9</accession>
<dbReference type="EMBL" id="OZ021745">
    <property type="protein sequence ID" value="CAK9313489.1"/>
    <property type="molecule type" value="Genomic_DNA"/>
</dbReference>
<dbReference type="InterPro" id="IPR044822">
    <property type="entry name" value="Myb_DNA-bind_4"/>
</dbReference>
<dbReference type="PANTHER" id="PTHR46327">
    <property type="entry name" value="F16F4.11 PROTEIN-RELATED"/>
    <property type="match status" value="1"/>
</dbReference>
<keyword evidence="5" id="KW-1185">Reference proteome</keyword>
<protein>
    <recommendedName>
        <fullName evidence="3">Myb/SANT-like DNA-binding domain-containing protein</fullName>
    </recommendedName>
</protein>
<keyword evidence="1" id="KW-0175">Coiled coil</keyword>
<evidence type="ECO:0000313" key="5">
    <source>
        <dbReference type="Proteomes" id="UP001642487"/>
    </source>
</evidence>
<feature type="domain" description="Myb/SANT-like DNA-binding" evidence="3">
    <location>
        <begin position="118"/>
        <end position="208"/>
    </location>
</feature>